<dbReference type="InterPro" id="IPR052399">
    <property type="entry name" value="Phage_Baseplate_Assmbl_Protein"/>
</dbReference>
<dbReference type="AlphaFoldDB" id="A0AAC9UKE2"/>
<evidence type="ECO:0000313" key="1">
    <source>
        <dbReference type="EMBL" id="ASN59843.1"/>
    </source>
</evidence>
<name>A0AAC9UKE2_LATCU</name>
<evidence type="ECO:0008006" key="3">
    <source>
        <dbReference type="Google" id="ProtNLM"/>
    </source>
</evidence>
<accession>A0AAC9UKE2</accession>
<dbReference type="PANTHER" id="PTHR37829:SF3">
    <property type="entry name" value="PROTEIN JAYE-RELATED"/>
    <property type="match status" value="1"/>
</dbReference>
<proteinExistence type="predicted"/>
<evidence type="ECO:0000313" key="2">
    <source>
        <dbReference type="Proteomes" id="UP000199749"/>
    </source>
</evidence>
<dbReference type="RefSeq" id="WP_089556553.1">
    <property type="nucleotide sequence ID" value="NZ_CP022474.1"/>
</dbReference>
<protein>
    <recommendedName>
        <fullName evidence="3">Baseplate protein J-like domain-containing protein</fullName>
    </recommendedName>
</protein>
<sequence length="403" mass="43409">MLDKNGFIRPTYAELIEQLTAKWLQLFGENANTAANSVGGIFIRLMAYFLNKVYELAEFVYQSQFIDSATGPTLDQLAANLGLVRQAPQTAIGDIKIYGLAGYIVKAGTLFQTKDGLNYVTSEDITLIDTGKKQLNVEGFGTITYNNQNIGIGDSTVLYANGTGSKFNKPESVVNYPTDQVTPVEEVLAVQVGNLTGGADLEIDDALRSRLEQASQEAPSSPYNGVISAVHNVVGVNAVKIVSNDTLVADPAGNPPKTLHIYVDGGYKDDIAKAILESVAAGVQTFGGILVHVKDIGGSTHDIYYDKPTSIGVFANIKVTTDDSFPLTGNDQIKQTVLNYVRSVGMGEVIYYSYLYRVIYDNVPGIVVADIKIGTTKDDLKAADIKLTDIQRATITEDAVVII</sequence>
<reference evidence="1 2" key="1">
    <citation type="submission" date="2017-07" db="EMBL/GenBank/DDBJ databases">
        <title>Lactobacillus curvatus MRS6 whole genome.</title>
        <authorList>
            <person name="Jans C."/>
            <person name="Lagler S."/>
            <person name="Lacroix C."/>
            <person name="Meile L."/>
            <person name="Stevens M.J.A."/>
        </authorList>
    </citation>
    <scope>NUCLEOTIDE SEQUENCE [LARGE SCALE GENOMIC DNA]</scope>
    <source>
        <strain evidence="1 2">MRS6</strain>
    </source>
</reference>
<gene>
    <name evidence="1" type="ORF">CG419_04030</name>
</gene>
<dbReference type="Proteomes" id="UP000199749">
    <property type="component" value="Chromosome"/>
</dbReference>
<dbReference type="PANTHER" id="PTHR37829">
    <property type="entry name" value="PHAGE-LIKE ELEMENT PBSX PROTEIN XKDT"/>
    <property type="match status" value="1"/>
</dbReference>
<organism evidence="1 2">
    <name type="scientific">Latilactobacillus curvatus</name>
    <name type="common">Lactobacillus curvatus</name>
    <dbReference type="NCBI Taxonomy" id="28038"/>
    <lineage>
        <taxon>Bacteria</taxon>
        <taxon>Bacillati</taxon>
        <taxon>Bacillota</taxon>
        <taxon>Bacilli</taxon>
        <taxon>Lactobacillales</taxon>
        <taxon>Lactobacillaceae</taxon>
        <taxon>Latilactobacillus</taxon>
    </lineage>
</organism>
<dbReference type="EMBL" id="CP022474">
    <property type="protein sequence ID" value="ASN59843.1"/>
    <property type="molecule type" value="Genomic_DNA"/>
</dbReference>